<dbReference type="Proteomes" id="UP001345963">
    <property type="component" value="Unassembled WGS sequence"/>
</dbReference>
<evidence type="ECO:0000313" key="2">
    <source>
        <dbReference type="Proteomes" id="UP001345963"/>
    </source>
</evidence>
<comment type="caution">
    <text evidence="1">The sequence shown here is derived from an EMBL/GenBank/DDBJ whole genome shotgun (WGS) entry which is preliminary data.</text>
</comment>
<dbReference type="EMBL" id="JAHUTI010044734">
    <property type="protein sequence ID" value="MED6246812.1"/>
    <property type="molecule type" value="Genomic_DNA"/>
</dbReference>
<sequence length="123" mass="14780">MGKRRKHAVLVRQKYFVLHKSGNGNKQLLHIVRSQLRLMLKGLYPFWSGNALDSPLNELERDMDRRTDGRTDGRMEWLIRERLSWNKRRSVCRHIMETGFREVPRFSRLLRFCDLLLLAFQLV</sequence>
<reference evidence="1 2" key="1">
    <citation type="submission" date="2021-07" db="EMBL/GenBank/DDBJ databases">
        <authorList>
            <person name="Palmer J.M."/>
        </authorList>
    </citation>
    <scope>NUCLEOTIDE SEQUENCE [LARGE SCALE GENOMIC DNA]</scope>
    <source>
        <strain evidence="1 2">AT_MEX2019</strain>
        <tissue evidence="1">Muscle</tissue>
    </source>
</reference>
<keyword evidence="2" id="KW-1185">Reference proteome</keyword>
<protein>
    <submittedName>
        <fullName evidence="1">Uncharacterized protein</fullName>
    </submittedName>
</protein>
<organism evidence="1 2">
    <name type="scientific">Ataeniobius toweri</name>
    <dbReference type="NCBI Taxonomy" id="208326"/>
    <lineage>
        <taxon>Eukaryota</taxon>
        <taxon>Metazoa</taxon>
        <taxon>Chordata</taxon>
        <taxon>Craniata</taxon>
        <taxon>Vertebrata</taxon>
        <taxon>Euteleostomi</taxon>
        <taxon>Actinopterygii</taxon>
        <taxon>Neopterygii</taxon>
        <taxon>Teleostei</taxon>
        <taxon>Neoteleostei</taxon>
        <taxon>Acanthomorphata</taxon>
        <taxon>Ovalentaria</taxon>
        <taxon>Atherinomorphae</taxon>
        <taxon>Cyprinodontiformes</taxon>
        <taxon>Goodeidae</taxon>
        <taxon>Ataeniobius</taxon>
    </lineage>
</organism>
<name>A0ABU7B8A7_9TELE</name>
<proteinExistence type="predicted"/>
<accession>A0ABU7B8A7</accession>
<evidence type="ECO:0000313" key="1">
    <source>
        <dbReference type="EMBL" id="MED6246812.1"/>
    </source>
</evidence>
<gene>
    <name evidence="1" type="ORF">ATANTOWER_024000</name>
</gene>